<dbReference type="OrthoDB" id="299757at2157"/>
<evidence type="ECO:0000313" key="4">
    <source>
        <dbReference type="Proteomes" id="UP000282323"/>
    </source>
</evidence>
<dbReference type="EMBL" id="REGA01000004">
    <property type="protein sequence ID" value="RQG95877.1"/>
    <property type="molecule type" value="Genomic_DNA"/>
</dbReference>
<reference evidence="3 4" key="1">
    <citation type="submission" date="2018-10" db="EMBL/GenBank/DDBJ databases">
        <title>Natrarchaeobius chitinivorans gen. nov., sp. nov., and Natrarchaeobius haloalkaliphilus sp. nov., alkaliphilic, chitin-utilizing haloarchaea from hypersaline alkaline lakes.</title>
        <authorList>
            <person name="Sorokin D.Y."/>
            <person name="Elcheninov A.G."/>
            <person name="Kostrikina N.A."/>
            <person name="Bale N.J."/>
            <person name="Sinninghe Damste J.S."/>
            <person name="Khijniak T.V."/>
            <person name="Kublanov I.V."/>
            <person name="Toshchakov S.V."/>
        </authorList>
    </citation>
    <scope>NUCLEOTIDE SEQUENCE [LARGE SCALE GENOMIC DNA]</scope>
    <source>
        <strain evidence="3 4">AArcht4T</strain>
    </source>
</reference>
<comment type="caution">
    <text evidence="3">The sequence shown here is derived from an EMBL/GenBank/DDBJ whole genome shotgun (WGS) entry which is preliminary data.</text>
</comment>
<dbReference type="InterPro" id="IPR000639">
    <property type="entry name" value="Epox_hydrolase-like"/>
</dbReference>
<dbReference type="SUPFAM" id="SSF53474">
    <property type="entry name" value="alpha/beta-Hydrolases"/>
    <property type="match status" value="1"/>
</dbReference>
<keyword evidence="4" id="KW-1185">Reference proteome</keyword>
<sequence>MRTESSPPETDASLCPDAESIRRTVNGVELHAVVAGDESAPLVVLLHGFPGFWYTWRHQIDPLVDAGYRVLVPDQRGYNLSEKPGPVREYRQRTLATDVVELIGTEGRDSAHVVGHDWGGMVAWSLALHHPSAIDTLGIVNAPHPVAFRRQLLSNPEQLRRSWYAFFFQLPAVPEWACRYDEYRLLEQVLRETSAPDTFTDEDIKRYRQAWRQEGVLSGMLAWYRASARYPPKPPRTDVDVPTLVVWGRDDVALVPELAIDSYDFCPNGRLEFLPEASHWVLHERPERTTELMVDSFRR</sequence>
<protein>
    <submittedName>
        <fullName evidence="3">Alpha/beta hydrolase</fullName>
    </submittedName>
</protein>
<dbReference type="Proteomes" id="UP000282323">
    <property type="component" value="Unassembled WGS sequence"/>
</dbReference>
<evidence type="ECO:0000313" key="3">
    <source>
        <dbReference type="EMBL" id="RQG95877.1"/>
    </source>
</evidence>
<name>A0A3N6M281_NATCH</name>
<dbReference type="PRINTS" id="PR00111">
    <property type="entry name" value="ABHYDROLASE"/>
</dbReference>
<evidence type="ECO:0000256" key="1">
    <source>
        <dbReference type="ARBA" id="ARBA00022801"/>
    </source>
</evidence>
<feature type="domain" description="AB hydrolase-1" evidence="2">
    <location>
        <begin position="41"/>
        <end position="286"/>
    </location>
</feature>
<dbReference type="PANTHER" id="PTHR43329">
    <property type="entry name" value="EPOXIDE HYDROLASE"/>
    <property type="match status" value="1"/>
</dbReference>
<dbReference type="RefSeq" id="WP_124194875.1">
    <property type="nucleotide sequence ID" value="NZ_REGA01000004.1"/>
</dbReference>
<dbReference type="InterPro" id="IPR000073">
    <property type="entry name" value="AB_hydrolase_1"/>
</dbReference>
<evidence type="ECO:0000259" key="2">
    <source>
        <dbReference type="Pfam" id="PF00561"/>
    </source>
</evidence>
<dbReference type="AlphaFoldDB" id="A0A3N6M281"/>
<dbReference type="InterPro" id="IPR029058">
    <property type="entry name" value="AB_hydrolase_fold"/>
</dbReference>
<keyword evidence="1 3" id="KW-0378">Hydrolase</keyword>
<dbReference type="GO" id="GO:0016787">
    <property type="term" value="F:hydrolase activity"/>
    <property type="evidence" value="ECO:0007669"/>
    <property type="project" value="UniProtKB-KW"/>
</dbReference>
<proteinExistence type="predicted"/>
<dbReference type="Pfam" id="PF00561">
    <property type="entry name" value="Abhydrolase_1"/>
    <property type="match status" value="1"/>
</dbReference>
<dbReference type="Gene3D" id="3.40.50.1820">
    <property type="entry name" value="alpha/beta hydrolase"/>
    <property type="match status" value="1"/>
</dbReference>
<dbReference type="PRINTS" id="PR00412">
    <property type="entry name" value="EPOXHYDRLASE"/>
</dbReference>
<organism evidence="3 4">
    <name type="scientific">Natrarchaeobius chitinivorans</name>
    <dbReference type="NCBI Taxonomy" id="1679083"/>
    <lineage>
        <taxon>Archaea</taxon>
        <taxon>Methanobacteriati</taxon>
        <taxon>Methanobacteriota</taxon>
        <taxon>Stenosarchaea group</taxon>
        <taxon>Halobacteria</taxon>
        <taxon>Halobacteriales</taxon>
        <taxon>Natrialbaceae</taxon>
        <taxon>Natrarchaeobius</taxon>
    </lineage>
</organism>
<gene>
    <name evidence="3" type="ORF">EA473_06730</name>
</gene>
<accession>A0A3N6M281</accession>